<feature type="domain" description="Cupin type-1" evidence="5">
    <location>
        <begin position="4"/>
        <end position="159"/>
    </location>
</feature>
<evidence type="ECO:0000256" key="4">
    <source>
        <dbReference type="ARBA" id="ARBA00023157"/>
    </source>
</evidence>
<dbReference type="STRING" id="218851.A0A2G5F4B5"/>
<reference evidence="6 7" key="1">
    <citation type="submission" date="2017-09" db="EMBL/GenBank/DDBJ databases">
        <title>WGS assembly of Aquilegia coerulea Goldsmith.</title>
        <authorList>
            <person name="Hodges S."/>
            <person name="Kramer E."/>
            <person name="Nordborg M."/>
            <person name="Tomkins J."/>
            <person name="Borevitz J."/>
            <person name="Derieg N."/>
            <person name="Yan J."/>
            <person name="Mihaltcheva S."/>
            <person name="Hayes R.D."/>
            <person name="Rokhsar D."/>
        </authorList>
    </citation>
    <scope>NUCLEOTIDE SEQUENCE [LARGE SCALE GENOMIC DNA]</scope>
    <source>
        <strain evidence="7">cv. Goldsmith</strain>
    </source>
</reference>
<keyword evidence="3" id="KW-0708">Seed storage protein</keyword>
<sequence length="358" mass="38458">MSSATLLAKTVETVFDGEGGSYYSWTSAEFPILSDAKLGAGKLVLQPLGLALPHYADSAKIGYVTHGSGLVGILLSGSSEDKVLKLKKGDMLPVPLGATSWWFNDGNTEFSLVFLGETSKAHSPGNFTYFFLTGAIGILNGFSSEFLVTAFGLSEEETTKLTTSQTGAVIVKLNDQQHLPEPNRNENKDMVYNTEVALPDVDVKNGGRLVVVSDEKLGLLGEVGLSGAVVKLQKNAMYAPEYSSNSAYQVNYIVKGSGRVQVVGINGQNVLNETVKAGDLFVVPRFFVVSVIAGEEGMEWFSVFTIQKPVFGQLAGKTSTWKAYSPQVVQAALNITPELEASFRSKMSLSDIFFPPPN</sequence>
<dbReference type="PRINTS" id="PR00439">
    <property type="entry name" value="11SGLOBULIN"/>
</dbReference>
<dbReference type="Gene3D" id="2.60.120.10">
    <property type="entry name" value="Jelly Rolls"/>
    <property type="match status" value="2"/>
</dbReference>
<evidence type="ECO:0000313" key="6">
    <source>
        <dbReference type="EMBL" id="PIA62802.1"/>
    </source>
</evidence>
<gene>
    <name evidence="6" type="ORF">AQUCO_00200669v1</name>
</gene>
<evidence type="ECO:0000256" key="3">
    <source>
        <dbReference type="ARBA" id="ARBA00023129"/>
    </source>
</evidence>
<keyword evidence="2" id="KW-0758">Storage protein</keyword>
<organism evidence="6 7">
    <name type="scientific">Aquilegia coerulea</name>
    <name type="common">Rocky mountain columbine</name>
    <dbReference type="NCBI Taxonomy" id="218851"/>
    <lineage>
        <taxon>Eukaryota</taxon>
        <taxon>Viridiplantae</taxon>
        <taxon>Streptophyta</taxon>
        <taxon>Embryophyta</taxon>
        <taxon>Tracheophyta</taxon>
        <taxon>Spermatophyta</taxon>
        <taxon>Magnoliopsida</taxon>
        <taxon>Ranunculales</taxon>
        <taxon>Ranunculaceae</taxon>
        <taxon>Thalictroideae</taxon>
        <taxon>Aquilegia</taxon>
    </lineage>
</organism>
<dbReference type="PANTHER" id="PTHR31189:SF45">
    <property type="entry name" value="OS09G0552500 PROTEIN"/>
    <property type="match status" value="1"/>
</dbReference>
<dbReference type="InterPro" id="IPR006044">
    <property type="entry name" value="11S_seedstore_pln"/>
</dbReference>
<evidence type="ECO:0000256" key="2">
    <source>
        <dbReference type="ARBA" id="ARBA00022761"/>
    </source>
</evidence>
<evidence type="ECO:0000259" key="5">
    <source>
        <dbReference type="SMART" id="SM00835"/>
    </source>
</evidence>
<comment type="similarity">
    <text evidence="1">Belongs to the 11S seed storage protein (globulins) family.</text>
</comment>
<feature type="domain" description="Cupin type-1" evidence="5">
    <location>
        <begin position="192"/>
        <end position="341"/>
    </location>
</feature>
<accession>A0A2G5F4B5</accession>
<dbReference type="SMART" id="SM00835">
    <property type="entry name" value="Cupin_1"/>
    <property type="match status" value="2"/>
</dbReference>
<dbReference type="InterPro" id="IPR050253">
    <property type="entry name" value="Seed_Storage-Functional"/>
</dbReference>
<dbReference type="InterPro" id="IPR011051">
    <property type="entry name" value="RmlC_Cupin_sf"/>
</dbReference>
<dbReference type="InterPro" id="IPR014710">
    <property type="entry name" value="RmlC-like_jellyroll"/>
</dbReference>
<dbReference type="GO" id="GO:0045735">
    <property type="term" value="F:nutrient reservoir activity"/>
    <property type="evidence" value="ECO:0007669"/>
    <property type="project" value="UniProtKB-KW"/>
</dbReference>
<keyword evidence="7" id="KW-1185">Reference proteome</keyword>
<evidence type="ECO:0000313" key="7">
    <source>
        <dbReference type="Proteomes" id="UP000230069"/>
    </source>
</evidence>
<dbReference type="Pfam" id="PF00190">
    <property type="entry name" value="Cupin_1"/>
    <property type="match status" value="2"/>
</dbReference>
<dbReference type="InterPro" id="IPR006045">
    <property type="entry name" value="Cupin_1"/>
</dbReference>
<dbReference type="InParanoid" id="A0A2G5F4B5"/>
<keyword evidence="4" id="KW-1015">Disulfide bond</keyword>
<name>A0A2G5F4B5_AQUCA</name>
<protein>
    <recommendedName>
        <fullName evidence="5">Cupin type-1 domain-containing protein</fullName>
    </recommendedName>
</protein>
<dbReference type="CDD" id="cd02242">
    <property type="entry name" value="cupin_11S_legumin_N"/>
    <property type="match status" value="1"/>
</dbReference>
<evidence type="ECO:0000256" key="1">
    <source>
        <dbReference type="ARBA" id="ARBA00007178"/>
    </source>
</evidence>
<dbReference type="AlphaFoldDB" id="A0A2G5F4B5"/>
<dbReference type="CDD" id="cd02243">
    <property type="entry name" value="cupin_11S_legumin_C"/>
    <property type="match status" value="1"/>
</dbReference>
<proteinExistence type="inferred from homology"/>
<dbReference type="PANTHER" id="PTHR31189">
    <property type="entry name" value="OS03G0336100 PROTEIN-RELATED"/>
    <property type="match status" value="1"/>
</dbReference>
<dbReference type="SUPFAM" id="SSF51182">
    <property type="entry name" value="RmlC-like cupins"/>
    <property type="match status" value="1"/>
</dbReference>
<dbReference type="EMBL" id="KZ305019">
    <property type="protein sequence ID" value="PIA62802.1"/>
    <property type="molecule type" value="Genomic_DNA"/>
</dbReference>
<dbReference type="OrthoDB" id="735591at2759"/>
<dbReference type="Proteomes" id="UP000230069">
    <property type="component" value="Unassembled WGS sequence"/>
</dbReference>